<evidence type="ECO:0000256" key="2">
    <source>
        <dbReference type="ARBA" id="ARBA00009592"/>
    </source>
</evidence>
<dbReference type="Gene3D" id="1.10.510.10">
    <property type="entry name" value="Transferase(Phosphotransferase) domain 1"/>
    <property type="match status" value="1"/>
</dbReference>
<evidence type="ECO:0000256" key="9">
    <source>
        <dbReference type="ARBA" id="ARBA00023136"/>
    </source>
</evidence>
<keyword evidence="7" id="KW-0677">Repeat</keyword>
<dbReference type="InterPro" id="IPR032675">
    <property type="entry name" value="LRR_dom_sf"/>
</dbReference>
<dbReference type="PANTHER" id="PTHR48061">
    <property type="entry name" value="LEUCINE-RICH REPEAT RECEPTOR PROTEIN KINASE EMS1-LIKE-RELATED"/>
    <property type="match status" value="1"/>
</dbReference>
<reference evidence="13" key="1">
    <citation type="submission" date="2022-04" db="EMBL/GenBank/DDBJ databases">
        <title>Carnegiea gigantea Genome sequencing and assembly v2.</title>
        <authorList>
            <person name="Copetti D."/>
            <person name="Sanderson M.J."/>
            <person name="Burquez A."/>
            <person name="Wojciechowski M.F."/>
        </authorList>
    </citation>
    <scope>NUCLEOTIDE SEQUENCE</scope>
    <source>
        <strain evidence="13">SGP5-SGP5p</strain>
        <tissue evidence="13">Aerial part</tissue>
    </source>
</reference>
<evidence type="ECO:0000256" key="6">
    <source>
        <dbReference type="ARBA" id="ARBA00022729"/>
    </source>
</evidence>
<comment type="caution">
    <text evidence="13">The sequence shown here is derived from an EMBL/GenBank/DDBJ whole genome shotgun (WGS) entry which is preliminary data.</text>
</comment>
<dbReference type="InterPro" id="IPR037523">
    <property type="entry name" value="VOC_core"/>
</dbReference>
<feature type="domain" description="VOC" evidence="12">
    <location>
        <begin position="1396"/>
        <end position="1522"/>
    </location>
</feature>
<dbReference type="InterPro" id="IPR046956">
    <property type="entry name" value="RLP23-like"/>
</dbReference>
<dbReference type="InterPro" id="IPR003591">
    <property type="entry name" value="Leu-rich_rpt_typical-subtyp"/>
</dbReference>
<dbReference type="Pfam" id="PF08263">
    <property type="entry name" value="LRRNT_2"/>
    <property type="match status" value="2"/>
</dbReference>
<keyword evidence="10" id="KW-0325">Glycoprotein</keyword>
<keyword evidence="4" id="KW-0433">Leucine-rich repeat</keyword>
<feature type="compositionally biased region" description="Basic and acidic residues" evidence="11">
    <location>
        <begin position="1358"/>
        <end position="1389"/>
    </location>
</feature>
<evidence type="ECO:0000256" key="11">
    <source>
        <dbReference type="SAM" id="MobiDB-lite"/>
    </source>
</evidence>
<proteinExistence type="inferred from homology"/>
<dbReference type="CDD" id="cd07245">
    <property type="entry name" value="VOC_like"/>
    <property type="match status" value="1"/>
</dbReference>
<dbReference type="OrthoDB" id="442066at2759"/>
<dbReference type="Gene3D" id="3.10.180.10">
    <property type="entry name" value="2,3-Dihydroxybiphenyl 1,2-Dioxygenase, domain 1"/>
    <property type="match status" value="1"/>
</dbReference>
<dbReference type="Proteomes" id="UP001153076">
    <property type="component" value="Unassembled WGS sequence"/>
</dbReference>
<keyword evidence="5" id="KW-0812">Transmembrane</keyword>
<dbReference type="InterPro" id="IPR029068">
    <property type="entry name" value="Glyas_Bleomycin-R_OHBP_Dase"/>
</dbReference>
<evidence type="ECO:0000313" key="13">
    <source>
        <dbReference type="EMBL" id="KAJ8448977.1"/>
    </source>
</evidence>
<dbReference type="GO" id="GO:0005886">
    <property type="term" value="C:plasma membrane"/>
    <property type="evidence" value="ECO:0007669"/>
    <property type="project" value="UniProtKB-SubCell"/>
</dbReference>
<dbReference type="SUPFAM" id="SSF52058">
    <property type="entry name" value="L domain-like"/>
    <property type="match status" value="4"/>
</dbReference>
<evidence type="ECO:0000313" key="14">
    <source>
        <dbReference type="Proteomes" id="UP001153076"/>
    </source>
</evidence>
<dbReference type="Pfam" id="PF00903">
    <property type="entry name" value="Glyoxalase"/>
    <property type="match status" value="1"/>
</dbReference>
<dbReference type="SUPFAM" id="SSF56112">
    <property type="entry name" value="Protein kinase-like (PK-like)"/>
    <property type="match status" value="1"/>
</dbReference>
<dbReference type="SMART" id="SM00369">
    <property type="entry name" value="LRR_TYP"/>
    <property type="match status" value="13"/>
</dbReference>
<keyword evidence="6" id="KW-0732">Signal</keyword>
<keyword evidence="14" id="KW-1185">Reference proteome</keyword>
<dbReference type="Pfam" id="PF13855">
    <property type="entry name" value="LRR_8"/>
    <property type="match status" value="2"/>
</dbReference>
<evidence type="ECO:0000256" key="3">
    <source>
        <dbReference type="ARBA" id="ARBA00022475"/>
    </source>
</evidence>
<keyword evidence="9" id="KW-0472">Membrane</keyword>
<evidence type="ECO:0000256" key="1">
    <source>
        <dbReference type="ARBA" id="ARBA00004251"/>
    </source>
</evidence>
<protein>
    <recommendedName>
        <fullName evidence="12">VOC domain-containing protein</fullName>
    </recommendedName>
</protein>
<dbReference type="FunFam" id="3.80.10.10:FF:000356">
    <property type="entry name" value="LRR receptor-like serine/threonine-protein kinase"/>
    <property type="match status" value="1"/>
</dbReference>
<dbReference type="InterPro" id="IPR013210">
    <property type="entry name" value="LRR_N_plant-typ"/>
</dbReference>
<dbReference type="FunFam" id="3.80.10.10:FF:000213">
    <property type="entry name" value="Tyrosine-sulfated glycopeptide receptor 1"/>
    <property type="match status" value="1"/>
</dbReference>
<evidence type="ECO:0000256" key="4">
    <source>
        <dbReference type="ARBA" id="ARBA00022614"/>
    </source>
</evidence>
<dbReference type="SUPFAM" id="SSF54593">
    <property type="entry name" value="Glyoxalase/Bleomycin resistance protein/Dihydroxybiphenyl dioxygenase"/>
    <property type="match status" value="1"/>
</dbReference>
<comment type="similarity">
    <text evidence="2">Belongs to the RLP family.</text>
</comment>
<dbReference type="EMBL" id="JAKOGI010000025">
    <property type="protein sequence ID" value="KAJ8448977.1"/>
    <property type="molecule type" value="Genomic_DNA"/>
</dbReference>
<dbReference type="PANTHER" id="PTHR48061:SF12">
    <property type="entry name" value="DISEASE RESISTANCE LIKE PROTEIN"/>
    <property type="match status" value="1"/>
</dbReference>
<dbReference type="InterPro" id="IPR004360">
    <property type="entry name" value="Glyas_Fos-R_dOase_dom"/>
</dbReference>
<keyword evidence="8" id="KW-1133">Transmembrane helix</keyword>
<keyword evidence="3" id="KW-1003">Cell membrane</keyword>
<dbReference type="Gene3D" id="3.80.10.10">
    <property type="entry name" value="Ribonuclease Inhibitor"/>
    <property type="match status" value="11"/>
</dbReference>
<accession>A0A9Q1QNP6</accession>
<evidence type="ECO:0000259" key="12">
    <source>
        <dbReference type="PROSITE" id="PS51819"/>
    </source>
</evidence>
<dbReference type="Pfam" id="PF00560">
    <property type="entry name" value="LRR_1"/>
    <property type="match status" value="7"/>
</dbReference>
<name>A0A9Q1QNP6_9CARY</name>
<comment type="subcellular location">
    <subcellularLocation>
        <location evidence="1">Cell membrane</location>
        <topology evidence="1">Single-pass type I membrane protein</topology>
    </subcellularLocation>
</comment>
<dbReference type="SUPFAM" id="SSF52047">
    <property type="entry name" value="RNI-like"/>
    <property type="match status" value="2"/>
</dbReference>
<dbReference type="InterPro" id="IPR001611">
    <property type="entry name" value="Leu-rich_rpt"/>
</dbReference>
<sequence>MCYSYVTVVILSRYVLKKIRLARQTNRTRRSAHQEKLCKWLVQLLMALDYLHMNHIVHRDVKHRHTIFVAFDSAVLQWLMSTNDDRWSELLVICALSFLQIYLMAQSLIFGHYSLGCCIYEMAALRPAFKAFDMQALINKISSWGVLRTLSYPCSHPIHALIMKGQPCFSSSGCHPYAYPQLKSWGKGTPDCCRWDGLECNKDTGHVIELDLSSSCLYSTVPSSSSLLNLHHLESLNLGYNNFSYPEILHAVGQLGKLSILNLSNSVVSGQIPSEISTLSSLCVLDLALNLDPLGHYSLLELQHPSLEELVGNLTTLTELHLAEVDISSTVPIGHFRFCNLYDEFQSSIFNLPKLEFMSFAGNIDLEGSLPEFLPTVSEEDWNYWPPSIGYLSSLERLLLWRGPFSGTVPSTIGNLTQLRDLYLVGNNFTGYMPFSITNLTQFHALDISSLKFRNRDLMTWLPKLKKLTILALRSIDLVGEIPSSLADIKVIDFSSDKFPGKIWAAVGNLRGLEALNLSNNNLNGELTYLEVFNVSHNNLVALIPEGGQFSTFDSSSVDRNSGLCGSPLSKMCRHTDEAEGPPMTDNDREMNRVGFIVGKLYITDKYHAWFMETFGRMKSKRRMSRSPGLRFEYSSWKKLRQNLTHSETLSLDVVEISFPISVVLANLSLLQYLPRLEALNLLGNIHLAGYLPEFQQNSSFKYLGLAVAAFHGELPSSIGNLAVASKELISWLVKQNQLNHLVLVGMNLGGEVPSFLSILTDLIYLDLSHNHITGQIPNWLANLTHLLFLSLEDNQLNGRIPSEAISQLADVATLSFNENANLYGNFDAFLKLKNLVDLHLSGVVKLTFRCKNVGNVVVPKFQSLYLSSCNLTESPWFLHNQDELEQLDLSNNKIHGVIPQWFLNVTRESLYMLDHSQTFFTAFEQPVVSLPWGYLEILNPEDNHLQDSLPIPPSSIVIYQVSNNEFVGDIPRQICNASLMEYFDISFNNLSGQIPSCINELRGALLVLNLEGNNFSGTVPRVFPASCNLGMIDLSENQLQGRLPKSLTNCNNLEVLDVGRNHIDDTFPPWLGSLPKLHILILRENNFHGKITSPKASLYFRSLRIIDFSKNFLSGDLPLEYLLHWDSMKITTERQSPTSGITTSLSTITPKGIFLVSEQYNYSITITNEGNNMMYTKILKIPDVIEQLRGLQALNLSHNNLQGQIPLSSANMTDLESLDLSNNNLSGEIPQELTKLTSLEVINVSYNLLVGPILQGEQFGAFDESSFVGNLGLCGIPLPKKCRNVDESWTPSTTMGTNDEDDSDHLIDWIIRGLGCVSGFAAGCALGKYFTDRHHEWFVETFERRSRRRKPKRKEIRRTEDENHEVENSGERKQCDHEHEHEKEQKEQHPLPLMALNHVSRLCRSVKDSMEFYTNVLGFVVIERPHAFDSFDGAWLFNYGIGIHLVQSQDEQRLPSDKQGLDPMDNHISFQCEDMEAMEQKLKDFGVKYMKRTVEDKDNNTSIDQLFFNDPDGFMVEICNCENLKLVPAGSFGKIRLPSNRHNPPVELKNINSVLPSYSCHDHERSALLQFKHSFIIDCAASFSPAAYPKVNSWGVHRHNADCCSWNGVYCNEETLHVIGLDLSKIGQFSKLISLNLSDSAFNGQIPLAISNFSALSALDLSTDPEDTKANSQLKLQDPTLEKLVRNLTRLKELILDLVDISSFVPDILTNLTLLEVVSLRLCNLNGQFPTNIFHLPHLELLCVDGNTDLMGFLPEFQQNSPLKGLGLSMTSFHGELPSSIGELANLEDLHLHECLFSGPLPSSLGNLTKLTYLELGGSNAFSGDLPSSLINLTELQWLGLSHLQGRHETLISWLFNLNKLTRLSLDFINLGGEIPSVISNLTGLTVLDLSNNGLTGGIPRSLMNLTQLNLLDLSGNQLEGPIFSSGISQLENLDRLWLNNNRDLHGDFDEFLKLKYLRDLNLAGVKLTFLSKNTANESVPKLNRLILNSCYLGEFPQFLRSQDALEYLDLGNNSIHGFIPRWFINITQETLYSLSLSNNLLTGFEQPVMFLPWSHLESLSLQGNRLQGSLPIPPRSMVVYQVSNNQLAGSIPPQICQAGLMNYFDASNNKLSGRIPDCMSQLSNALVILNLERNNLYGSIPATYPESCNLRWINLNGNRLEGSMPRSLANCKNLEVLDVGHNHINDTFPSWLGGHPKVGHDFRSLHIIDLSNNFHTGDLPLAYLQNWEAMKHANESESIASGTTVEFYIRMPGIIQVLTPKYNYSITIANKGNDMQYARVLTVFRVIDFSSNYFNGRIPKFVGELRGLQVLNLSNNNLQGGIPSSLANMTDLESLDLSNNKLSGEIPQSLTQLTSLEGSEPHRRDYCLWDVVYCDEETGHVTELDVSSSCLYGTFPSNSSLCREFVMSNVVEQIASVKYNNLTSKGFMTEFCNCENLLLVPAGSPGKIKLFSSSSKKYPTVSHKRIFMNYFDVSHNSLTGQIPKCISELSRSLVVLNLEGNKFQGTIPLTYPKSCKLKMINLSGNQLEGSMPRSLVNCLNLKVLDIGRNARLPKLHILVLRHNHFHGKIGKPNAKLGFHSLRIIDLSNNFHTGDLPLPSKLG</sequence>
<dbReference type="InterPro" id="IPR011009">
    <property type="entry name" value="Kinase-like_dom_sf"/>
</dbReference>
<organism evidence="13 14">
    <name type="scientific">Carnegiea gigantea</name>
    <dbReference type="NCBI Taxonomy" id="171969"/>
    <lineage>
        <taxon>Eukaryota</taxon>
        <taxon>Viridiplantae</taxon>
        <taxon>Streptophyta</taxon>
        <taxon>Embryophyta</taxon>
        <taxon>Tracheophyta</taxon>
        <taxon>Spermatophyta</taxon>
        <taxon>Magnoliopsida</taxon>
        <taxon>eudicotyledons</taxon>
        <taxon>Gunneridae</taxon>
        <taxon>Pentapetalae</taxon>
        <taxon>Caryophyllales</taxon>
        <taxon>Cactineae</taxon>
        <taxon>Cactaceae</taxon>
        <taxon>Cactoideae</taxon>
        <taxon>Echinocereeae</taxon>
        <taxon>Carnegiea</taxon>
    </lineage>
</organism>
<evidence type="ECO:0000256" key="5">
    <source>
        <dbReference type="ARBA" id="ARBA00022692"/>
    </source>
</evidence>
<dbReference type="PROSITE" id="PS51819">
    <property type="entry name" value="VOC"/>
    <property type="match status" value="1"/>
</dbReference>
<gene>
    <name evidence="13" type="ORF">Cgig2_004032</name>
</gene>
<dbReference type="PROSITE" id="PS51450">
    <property type="entry name" value="LRR"/>
    <property type="match status" value="4"/>
</dbReference>
<dbReference type="InterPro" id="IPR055414">
    <property type="entry name" value="LRR_R13L4/SHOC2-like"/>
</dbReference>
<feature type="region of interest" description="Disordered" evidence="11">
    <location>
        <begin position="1350"/>
        <end position="1389"/>
    </location>
</feature>
<dbReference type="FunFam" id="3.80.10.10:FF:000095">
    <property type="entry name" value="LRR receptor-like serine/threonine-protein kinase GSO1"/>
    <property type="match status" value="2"/>
</dbReference>
<evidence type="ECO:0000256" key="8">
    <source>
        <dbReference type="ARBA" id="ARBA00022989"/>
    </source>
</evidence>
<evidence type="ECO:0000256" key="7">
    <source>
        <dbReference type="ARBA" id="ARBA00022737"/>
    </source>
</evidence>
<dbReference type="Pfam" id="PF23598">
    <property type="entry name" value="LRR_14"/>
    <property type="match status" value="1"/>
</dbReference>
<dbReference type="SMART" id="SM00365">
    <property type="entry name" value="LRR_SD22"/>
    <property type="match status" value="11"/>
</dbReference>
<evidence type="ECO:0000256" key="10">
    <source>
        <dbReference type="ARBA" id="ARBA00023180"/>
    </source>
</evidence>